<name>A0A4S2LCG6_OPIFE</name>
<dbReference type="EMBL" id="SJOL01008180">
    <property type="protein sequence ID" value="TGZ60920.1"/>
    <property type="molecule type" value="Genomic_DNA"/>
</dbReference>
<keyword evidence="2" id="KW-1185">Reference proteome</keyword>
<dbReference type="AlphaFoldDB" id="A0A4S2LCG6"/>
<accession>A0A4S2LCG6</accession>
<comment type="caution">
    <text evidence="1">The sequence shown here is derived from an EMBL/GenBank/DDBJ whole genome shotgun (WGS) entry which is preliminary data.</text>
</comment>
<evidence type="ECO:0000313" key="1">
    <source>
        <dbReference type="EMBL" id="TGZ60920.1"/>
    </source>
</evidence>
<reference evidence="1 2" key="1">
    <citation type="journal article" date="2019" name="BMC Genomics">
        <title>New insights from Opisthorchis felineus genome: update on genomics of the epidemiologically important liver flukes.</title>
        <authorList>
            <person name="Ershov N.I."/>
            <person name="Mordvinov V.A."/>
            <person name="Prokhortchouk E.B."/>
            <person name="Pakharukova M.Y."/>
            <person name="Gunbin K.V."/>
            <person name="Ustyantsev K."/>
            <person name="Genaev M.A."/>
            <person name="Blinov A.G."/>
            <person name="Mazur A."/>
            <person name="Boulygina E."/>
            <person name="Tsygankova S."/>
            <person name="Khrameeva E."/>
            <person name="Chekanov N."/>
            <person name="Fan G."/>
            <person name="Xiao A."/>
            <person name="Zhang H."/>
            <person name="Xu X."/>
            <person name="Yang H."/>
            <person name="Solovyev V."/>
            <person name="Lee S.M."/>
            <person name="Liu X."/>
            <person name="Afonnikov D.A."/>
            <person name="Skryabin K.G."/>
        </authorList>
    </citation>
    <scope>NUCLEOTIDE SEQUENCE [LARGE SCALE GENOMIC DNA]</scope>
    <source>
        <strain evidence="1">AK-0245</strain>
        <tissue evidence="1">Whole organism</tissue>
    </source>
</reference>
<protein>
    <submittedName>
        <fullName evidence="1">Uncharacterized protein</fullName>
    </submittedName>
</protein>
<sequence length="72" mass="8135">RPEIALRCFIFVGPRGLATSLNPSSTSFWSCRTGNRPYLSTSGGTNRKNLSEHQRSVRRMNLVSPRCPLSRR</sequence>
<organism evidence="1 2">
    <name type="scientific">Opisthorchis felineus</name>
    <dbReference type="NCBI Taxonomy" id="147828"/>
    <lineage>
        <taxon>Eukaryota</taxon>
        <taxon>Metazoa</taxon>
        <taxon>Spiralia</taxon>
        <taxon>Lophotrochozoa</taxon>
        <taxon>Platyhelminthes</taxon>
        <taxon>Trematoda</taxon>
        <taxon>Digenea</taxon>
        <taxon>Opisthorchiida</taxon>
        <taxon>Opisthorchiata</taxon>
        <taxon>Opisthorchiidae</taxon>
        <taxon>Opisthorchis</taxon>
    </lineage>
</organism>
<proteinExistence type="predicted"/>
<feature type="non-terminal residue" evidence="1">
    <location>
        <position position="1"/>
    </location>
</feature>
<gene>
    <name evidence="1" type="ORF">CRM22_008240</name>
</gene>
<evidence type="ECO:0000313" key="2">
    <source>
        <dbReference type="Proteomes" id="UP000308267"/>
    </source>
</evidence>
<dbReference type="Proteomes" id="UP000308267">
    <property type="component" value="Unassembled WGS sequence"/>
</dbReference>